<dbReference type="SUPFAM" id="SSF46548">
    <property type="entry name" value="alpha-helical ferredoxin"/>
    <property type="match status" value="1"/>
</dbReference>
<dbReference type="GO" id="GO:0046872">
    <property type="term" value="F:metal ion binding"/>
    <property type="evidence" value="ECO:0007669"/>
    <property type="project" value="UniProtKB-KW"/>
</dbReference>
<dbReference type="InterPro" id="IPR051460">
    <property type="entry name" value="HdrC_iron-sulfur_subunit"/>
</dbReference>
<dbReference type="Proteomes" id="UP000190285">
    <property type="component" value="Unassembled WGS sequence"/>
</dbReference>
<evidence type="ECO:0000256" key="2">
    <source>
        <dbReference type="ARBA" id="ARBA00022723"/>
    </source>
</evidence>
<dbReference type="PANTHER" id="PTHR43255:SF1">
    <property type="entry name" value="IRON-SULFUR-BINDING OXIDOREDUCTASE FADF-RELATED"/>
    <property type="match status" value="1"/>
</dbReference>
<keyword evidence="5" id="KW-0411">Iron-sulfur</keyword>
<dbReference type="InterPro" id="IPR017896">
    <property type="entry name" value="4Fe4S_Fe-S-bd"/>
</dbReference>
<name>A0A1T5KS06_9FIRM</name>
<protein>
    <submittedName>
        <fullName evidence="7">Fe-S oxidoreductase</fullName>
    </submittedName>
</protein>
<dbReference type="GO" id="GO:0016491">
    <property type="term" value="F:oxidoreductase activity"/>
    <property type="evidence" value="ECO:0007669"/>
    <property type="project" value="UniProtKB-KW"/>
</dbReference>
<dbReference type="Pfam" id="PF02754">
    <property type="entry name" value="CCG"/>
    <property type="match status" value="2"/>
</dbReference>
<dbReference type="GO" id="GO:0005886">
    <property type="term" value="C:plasma membrane"/>
    <property type="evidence" value="ECO:0007669"/>
    <property type="project" value="TreeGrafter"/>
</dbReference>
<organism evidence="7 8">
    <name type="scientific">Maledivibacter halophilus</name>
    <dbReference type="NCBI Taxonomy" id="36842"/>
    <lineage>
        <taxon>Bacteria</taxon>
        <taxon>Bacillati</taxon>
        <taxon>Bacillota</taxon>
        <taxon>Clostridia</taxon>
        <taxon>Peptostreptococcales</taxon>
        <taxon>Caminicellaceae</taxon>
        <taxon>Maledivibacter</taxon>
    </lineage>
</organism>
<evidence type="ECO:0000256" key="1">
    <source>
        <dbReference type="ARBA" id="ARBA00022485"/>
    </source>
</evidence>
<evidence type="ECO:0000313" key="7">
    <source>
        <dbReference type="EMBL" id="SKC66305.1"/>
    </source>
</evidence>
<dbReference type="EMBL" id="FUZT01000004">
    <property type="protein sequence ID" value="SKC66305.1"/>
    <property type="molecule type" value="Genomic_DNA"/>
</dbReference>
<feature type="domain" description="4Fe-4S ferredoxin-type" evidence="6">
    <location>
        <begin position="61"/>
        <end position="91"/>
    </location>
</feature>
<sequence length="422" mass="48776">MEEWLTNFYKTEKQKMIENCIECGLCVKHCSIVDKTDLRDLPPKKIQKDCLDFLKNGSKNDTVYTKAFSCVECYKCVEGICPQGLNPMVMNEIIRSEYIKNSDLEDQYSNPKDYNSIHKILSSIQVSKEDYTKITSSSEKKSSKYVFFPGCNVYFQPEKILNALDIIDTITKDYAFVPGLDYCCGNNELYFGKIEKGEKNINTLVDKLASYNPETVIFWCPTCQCRFDKTVPIIKDIPFKVVSFSQFVSEHMEKLPIKEMPNTKVTLHEPCKSAYTGLDLTGTRDILNNIPGIQLIEMPRHGRNTSCCGSWCTLHLKDSSNKVKEERLQEAANTNADLLIDVCHFCHEFFSLEEKNYNYSIINYANLLAEVVGIKREDKHKKYKHWKDLDMIMKDAQEFIQQSPYSEKEIIEILCKVYEISL</sequence>
<keyword evidence="8" id="KW-1185">Reference proteome</keyword>
<keyword evidence="2" id="KW-0479">Metal-binding</keyword>
<dbReference type="GO" id="GO:0051539">
    <property type="term" value="F:4 iron, 4 sulfur cluster binding"/>
    <property type="evidence" value="ECO:0007669"/>
    <property type="project" value="UniProtKB-KW"/>
</dbReference>
<reference evidence="8" key="1">
    <citation type="submission" date="2017-02" db="EMBL/GenBank/DDBJ databases">
        <authorList>
            <person name="Varghese N."/>
            <person name="Submissions S."/>
        </authorList>
    </citation>
    <scope>NUCLEOTIDE SEQUENCE [LARGE SCALE GENOMIC DNA]</scope>
    <source>
        <strain evidence="8">M1</strain>
    </source>
</reference>
<keyword evidence="4" id="KW-0408">Iron</keyword>
<evidence type="ECO:0000256" key="4">
    <source>
        <dbReference type="ARBA" id="ARBA00023004"/>
    </source>
</evidence>
<keyword evidence="1" id="KW-0004">4Fe-4S</keyword>
<dbReference type="InterPro" id="IPR009051">
    <property type="entry name" value="Helical_ferredxn"/>
</dbReference>
<evidence type="ECO:0000313" key="8">
    <source>
        <dbReference type="Proteomes" id="UP000190285"/>
    </source>
</evidence>
<dbReference type="Gene3D" id="1.10.1060.10">
    <property type="entry name" value="Alpha-helical ferredoxin"/>
    <property type="match status" value="1"/>
</dbReference>
<dbReference type="AlphaFoldDB" id="A0A1T5KS06"/>
<proteinExistence type="predicted"/>
<evidence type="ECO:0000259" key="6">
    <source>
        <dbReference type="PROSITE" id="PS51379"/>
    </source>
</evidence>
<dbReference type="PROSITE" id="PS51379">
    <property type="entry name" value="4FE4S_FER_2"/>
    <property type="match status" value="1"/>
</dbReference>
<evidence type="ECO:0000256" key="3">
    <source>
        <dbReference type="ARBA" id="ARBA00023002"/>
    </source>
</evidence>
<dbReference type="Pfam" id="PF13183">
    <property type="entry name" value="Fer4_8"/>
    <property type="match status" value="1"/>
</dbReference>
<dbReference type="PANTHER" id="PTHR43255">
    <property type="entry name" value="IRON-SULFUR-BINDING OXIDOREDUCTASE FADF-RELATED-RELATED"/>
    <property type="match status" value="1"/>
</dbReference>
<gene>
    <name evidence="7" type="ORF">SAMN02194393_02095</name>
</gene>
<accession>A0A1T5KS06</accession>
<dbReference type="STRING" id="36842.SAMN02194393_02095"/>
<dbReference type="InterPro" id="IPR004017">
    <property type="entry name" value="Cys_rich_dom"/>
</dbReference>
<evidence type="ECO:0000256" key="5">
    <source>
        <dbReference type="ARBA" id="ARBA00023014"/>
    </source>
</evidence>
<dbReference type="OrthoDB" id="9794954at2"/>
<keyword evidence="3" id="KW-0560">Oxidoreductase</keyword>
<dbReference type="RefSeq" id="WP_079491429.1">
    <property type="nucleotide sequence ID" value="NZ_FUZT01000004.1"/>
</dbReference>